<sequence>MEDNGQDDNAAGANPDSGLDPDFLARYRAMSRSGGHKYHSAIRNPQPKVFEDGLFARLNWPLWEPLSGVKVLADESLVDGSADAPLQWKPLFDDALQPVHAIGSLPATNPPLSRMTVEIATIHDHDWWHDACLMDQRPAALVIDNSGGQQGEPDDPITIAQFVRKVAAYLETQPLRSAFEELFSPRHNEPANRAFYMSCSGPKRSQITTTGDGSSEAALFRLHFIYGWREAMMDDYWVRVRRRLLHCRGSRGSADVAV</sequence>
<gene>
    <name evidence="2" type="ORF">Micbo1qcDRAFT_179967</name>
</gene>
<feature type="region of interest" description="Disordered" evidence="1">
    <location>
        <begin position="1"/>
        <end position="20"/>
    </location>
</feature>
<dbReference type="InParanoid" id="A0A136INL0"/>
<dbReference type="EMBL" id="KQ964268">
    <property type="protein sequence ID" value="KXJ86438.1"/>
    <property type="molecule type" value="Genomic_DNA"/>
</dbReference>
<dbReference type="Proteomes" id="UP000070501">
    <property type="component" value="Unassembled WGS sequence"/>
</dbReference>
<evidence type="ECO:0000313" key="2">
    <source>
        <dbReference type="EMBL" id="KXJ86438.1"/>
    </source>
</evidence>
<protein>
    <submittedName>
        <fullName evidence="2">Uncharacterized protein</fullName>
    </submittedName>
</protein>
<organism evidence="2 3">
    <name type="scientific">Microdochium bolleyi</name>
    <dbReference type="NCBI Taxonomy" id="196109"/>
    <lineage>
        <taxon>Eukaryota</taxon>
        <taxon>Fungi</taxon>
        <taxon>Dikarya</taxon>
        <taxon>Ascomycota</taxon>
        <taxon>Pezizomycotina</taxon>
        <taxon>Sordariomycetes</taxon>
        <taxon>Xylariomycetidae</taxon>
        <taxon>Xylariales</taxon>
        <taxon>Microdochiaceae</taxon>
        <taxon>Microdochium</taxon>
    </lineage>
</organism>
<name>A0A136INL0_9PEZI</name>
<dbReference type="STRING" id="196109.A0A136INL0"/>
<dbReference type="OrthoDB" id="3783451at2759"/>
<reference evidence="3" key="1">
    <citation type="submission" date="2016-02" db="EMBL/GenBank/DDBJ databases">
        <title>Draft genome sequence of Microdochium bolleyi, a fungal endophyte of beachgrass.</title>
        <authorList>
            <consortium name="DOE Joint Genome Institute"/>
            <person name="David A.S."/>
            <person name="May G."/>
            <person name="Haridas S."/>
            <person name="Lim J."/>
            <person name="Wang M."/>
            <person name="Labutti K."/>
            <person name="Lipzen A."/>
            <person name="Barry K."/>
            <person name="Grigoriev I.V."/>
        </authorList>
    </citation>
    <scope>NUCLEOTIDE SEQUENCE [LARGE SCALE GENOMIC DNA]</scope>
    <source>
        <strain evidence="3">J235TASD1</strain>
    </source>
</reference>
<accession>A0A136INL0</accession>
<evidence type="ECO:0000313" key="3">
    <source>
        <dbReference type="Proteomes" id="UP000070501"/>
    </source>
</evidence>
<keyword evidence="3" id="KW-1185">Reference proteome</keyword>
<evidence type="ECO:0000256" key="1">
    <source>
        <dbReference type="SAM" id="MobiDB-lite"/>
    </source>
</evidence>
<proteinExistence type="predicted"/>
<dbReference type="AlphaFoldDB" id="A0A136INL0"/>